<gene>
    <name evidence="3" type="ORF">QBE54_04345</name>
</gene>
<dbReference type="InterPro" id="IPR001789">
    <property type="entry name" value="Sig_transdc_resp-reg_receiver"/>
</dbReference>
<dbReference type="InterPro" id="IPR011006">
    <property type="entry name" value="CheY-like_superfamily"/>
</dbReference>
<feature type="modified residue" description="4-aspartylphosphate" evidence="1">
    <location>
        <position position="63"/>
    </location>
</feature>
<dbReference type="CDD" id="cd17535">
    <property type="entry name" value="REC_NarL-like"/>
    <property type="match status" value="1"/>
</dbReference>
<name>A0ABZ2YD86_9BACT</name>
<dbReference type="Gene3D" id="3.40.50.2300">
    <property type="match status" value="1"/>
</dbReference>
<keyword evidence="4" id="KW-1185">Reference proteome</keyword>
<dbReference type="EMBL" id="CP121689">
    <property type="protein sequence ID" value="WZL76964.1"/>
    <property type="molecule type" value="Genomic_DNA"/>
</dbReference>
<dbReference type="PANTHER" id="PTHR45566">
    <property type="entry name" value="HTH-TYPE TRANSCRIPTIONAL REGULATOR YHJB-RELATED"/>
    <property type="match status" value="1"/>
</dbReference>
<accession>A0ABZ2YD86</accession>
<dbReference type="SMART" id="SM00448">
    <property type="entry name" value="REC"/>
    <property type="match status" value="1"/>
</dbReference>
<keyword evidence="1" id="KW-0597">Phosphoprotein</keyword>
<sequence>MGVTHSGGRPIRIFIVEDNELFLQGLIFFLESIEGVEVAGYSLDGKGLVNAIERSRPDLVIMDLFLPKSSGVTLTRMLCRRFKNLKVIVLSICDEEECRSNAQRAGASAYITKGQSLEKLKSSILELAAAS</sequence>
<organism evidence="3 4">
    <name type="scientific">Thermatribacter velox</name>
    <dbReference type="NCBI Taxonomy" id="3039681"/>
    <lineage>
        <taxon>Bacteria</taxon>
        <taxon>Pseudomonadati</taxon>
        <taxon>Atribacterota</taxon>
        <taxon>Atribacteria</taxon>
        <taxon>Atribacterales</taxon>
        <taxon>Thermatribacteraceae</taxon>
        <taxon>Thermatribacter</taxon>
    </lineage>
</organism>
<proteinExistence type="predicted"/>
<dbReference type="PROSITE" id="PS50110">
    <property type="entry name" value="RESPONSE_REGULATORY"/>
    <property type="match status" value="1"/>
</dbReference>
<dbReference type="SUPFAM" id="SSF52172">
    <property type="entry name" value="CheY-like"/>
    <property type="match status" value="1"/>
</dbReference>
<feature type="domain" description="Response regulatory" evidence="2">
    <location>
        <begin position="12"/>
        <end position="128"/>
    </location>
</feature>
<dbReference type="RefSeq" id="WP_369019129.1">
    <property type="nucleotide sequence ID" value="NZ_CP121689.1"/>
</dbReference>
<reference evidence="3 4" key="1">
    <citation type="submission" date="2023-03" db="EMBL/GenBank/DDBJ databases">
        <title>Novel Species.</title>
        <authorList>
            <person name="Ma S."/>
        </authorList>
    </citation>
    <scope>NUCLEOTIDE SEQUENCE [LARGE SCALE GENOMIC DNA]</scope>
    <source>
        <strain evidence="3 4">B11</strain>
    </source>
</reference>
<evidence type="ECO:0000313" key="4">
    <source>
        <dbReference type="Proteomes" id="UP001461341"/>
    </source>
</evidence>
<evidence type="ECO:0000313" key="3">
    <source>
        <dbReference type="EMBL" id="WZL76964.1"/>
    </source>
</evidence>
<dbReference type="Proteomes" id="UP001461341">
    <property type="component" value="Chromosome"/>
</dbReference>
<dbReference type="PANTHER" id="PTHR45566:SF2">
    <property type="entry name" value="NARL SUBFAMILY"/>
    <property type="match status" value="1"/>
</dbReference>
<dbReference type="InterPro" id="IPR058245">
    <property type="entry name" value="NreC/VraR/RcsB-like_REC"/>
</dbReference>
<evidence type="ECO:0000256" key="1">
    <source>
        <dbReference type="PROSITE-ProRule" id="PRU00169"/>
    </source>
</evidence>
<dbReference type="InterPro" id="IPR051015">
    <property type="entry name" value="EvgA-like"/>
</dbReference>
<evidence type="ECO:0000259" key="2">
    <source>
        <dbReference type="PROSITE" id="PS50110"/>
    </source>
</evidence>
<protein>
    <submittedName>
        <fullName evidence="3">Response regulator transcription factor</fullName>
    </submittedName>
</protein>
<dbReference type="Pfam" id="PF00072">
    <property type="entry name" value="Response_reg"/>
    <property type="match status" value="1"/>
</dbReference>